<dbReference type="Proteomes" id="UP000001542">
    <property type="component" value="Unassembled WGS sequence"/>
</dbReference>
<sequence length="509" mass="57734">MGDARTIEDIRRYHPSPQEQSILTPNLKLYFSYPERSPDRTRIASEVSSELLKISNHWTNRAVRLWFNNNKKLVTNDSGTEPEARKLSNGEFTLKDIQPETNLQPLNDSAANSSNTSSAYKLRQLEDKAAWVPFGSSKMQEIIDKYNAICLDDKNFQYSGYNISANSIKFPAPPPQIMPFSISDLLNKTDLPKEKTIWRHLNTRVITIPKNDVNCLTNGYGAYAHSKEGVMHITYTSNPEFSTEWKTVSTKGVDKIDAFSINTRGDCAWCISDTQVHRVGFEEENQFQTSEIPSKPFPDPHIVSSTGFNVFSSTAYNSLFFVNDSMNIFKVQLNNSYAGISDICTQGDKIVCGLVQSTTCSLFDRIGTEIRSFLGHCQPITHIRSINENLFCTSSNDFTIKLWDVREPRSVASFYADDTLPTLITSSANYIIAAYDDSKLRVFDIRHKQAKATLGVELNRQQTTSISFNEKLDALVSFSHTQVEQDEYWIDSPDMNYRFNIFSPFIRSG</sequence>
<gene>
    <name evidence="2" type="ORF">TVAG_343270</name>
</gene>
<dbReference type="RefSeq" id="XP_001325721.1">
    <property type="nucleotide sequence ID" value="XM_001325686.1"/>
</dbReference>
<dbReference type="OrthoDB" id="273771at2759"/>
<dbReference type="VEuPathDB" id="TrichDB:TVAGG3_0320240"/>
<dbReference type="InterPro" id="IPR015943">
    <property type="entry name" value="WD40/YVTN_repeat-like_dom_sf"/>
</dbReference>
<protein>
    <submittedName>
        <fullName evidence="2">Uncharacterized protein</fullName>
    </submittedName>
</protein>
<feature type="repeat" description="WD" evidence="1">
    <location>
        <begin position="373"/>
        <end position="413"/>
    </location>
</feature>
<proteinExistence type="predicted"/>
<dbReference type="SMART" id="SM00320">
    <property type="entry name" value="WD40"/>
    <property type="match status" value="2"/>
</dbReference>
<reference evidence="2" key="1">
    <citation type="submission" date="2006-10" db="EMBL/GenBank/DDBJ databases">
        <authorList>
            <person name="Amadeo P."/>
            <person name="Zhao Q."/>
            <person name="Wortman J."/>
            <person name="Fraser-Liggett C."/>
            <person name="Carlton J."/>
        </authorList>
    </citation>
    <scope>NUCLEOTIDE SEQUENCE</scope>
    <source>
        <strain evidence="2">G3</strain>
    </source>
</reference>
<dbReference type="InterPro" id="IPR036322">
    <property type="entry name" value="WD40_repeat_dom_sf"/>
</dbReference>
<keyword evidence="3" id="KW-1185">Reference proteome</keyword>
<dbReference type="SMR" id="A2E1D1"/>
<evidence type="ECO:0000313" key="3">
    <source>
        <dbReference type="Proteomes" id="UP000001542"/>
    </source>
</evidence>
<evidence type="ECO:0000313" key="2">
    <source>
        <dbReference type="EMBL" id="EAY13498.1"/>
    </source>
</evidence>
<dbReference type="Pfam" id="PF00400">
    <property type="entry name" value="WD40"/>
    <property type="match status" value="1"/>
</dbReference>
<dbReference type="VEuPathDB" id="TrichDB:TVAG_343270"/>
<dbReference type="KEGG" id="tva:4771476"/>
<dbReference type="InterPro" id="IPR001680">
    <property type="entry name" value="WD40_rpt"/>
</dbReference>
<dbReference type="AlphaFoldDB" id="A2E1D1"/>
<dbReference type="InParanoid" id="A2E1D1"/>
<keyword evidence="1" id="KW-0853">WD repeat</keyword>
<dbReference type="STRING" id="5722.A2E1D1"/>
<reference evidence="2" key="2">
    <citation type="journal article" date="2007" name="Science">
        <title>Draft genome sequence of the sexually transmitted pathogen Trichomonas vaginalis.</title>
        <authorList>
            <person name="Carlton J.M."/>
            <person name="Hirt R.P."/>
            <person name="Silva J.C."/>
            <person name="Delcher A.L."/>
            <person name="Schatz M."/>
            <person name="Zhao Q."/>
            <person name="Wortman J.R."/>
            <person name="Bidwell S.L."/>
            <person name="Alsmark U.C.M."/>
            <person name="Besteiro S."/>
            <person name="Sicheritz-Ponten T."/>
            <person name="Noel C.J."/>
            <person name="Dacks J.B."/>
            <person name="Foster P.G."/>
            <person name="Simillion C."/>
            <person name="Van de Peer Y."/>
            <person name="Miranda-Saavedra D."/>
            <person name="Barton G.J."/>
            <person name="Westrop G.D."/>
            <person name="Mueller S."/>
            <person name="Dessi D."/>
            <person name="Fiori P.L."/>
            <person name="Ren Q."/>
            <person name="Paulsen I."/>
            <person name="Zhang H."/>
            <person name="Bastida-Corcuera F.D."/>
            <person name="Simoes-Barbosa A."/>
            <person name="Brown M.T."/>
            <person name="Hayes R.D."/>
            <person name="Mukherjee M."/>
            <person name="Okumura C.Y."/>
            <person name="Schneider R."/>
            <person name="Smith A.J."/>
            <person name="Vanacova S."/>
            <person name="Villalvazo M."/>
            <person name="Haas B.J."/>
            <person name="Pertea M."/>
            <person name="Feldblyum T.V."/>
            <person name="Utterback T.R."/>
            <person name="Shu C.L."/>
            <person name="Osoegawa K."/>
            <person name="de Jong P.J."/>
            <person name="Hrdy I."/>
            <person name="Horvathova L."/>
            <person name="Zubacova Z."/>
            <person name="Dolezal P."/>
            <person name="Malik S.B."/>
            <person name="Logsdon J.M. Jr."/>
            <person name="Henze K."/>
            <person name="Gupta A."/>
            <person name="Wang C.C."/>
            <person name="Dunne R.L."/>
            <person name="Upcroft J.A."/>
            <person name="Upcroft P."/>
            <person name="White O."/>
            <person name="Salzberg S.L."/>
            <person name="Tang P."/>
            <person name="Chiu C.-H."/>
            <person name="Lee Y.-S."/>
            <person name="Embley T.M."/>
            <person name="Coombs G.H."/>
            <person name="Mottram J.C."/>
            <person name="Tachezy J."/>
            <person name="Fraser-Liggett C.M."/>
            <person name="Johnson P.J."/>
        </authorList>
    </citation>
    <scope>NUCLEOTIDE SEQUENCE [LARGE SCALE GENOMIC DNA]</scope>
    <source>
        <strain evidence="2">G3</strain>
    </source>
</reference>
<name>A2E1D1_TRIV3</name>
<dbReference type="EMBL" id="DS113284">
    <property type="protein sequence ID" value="EAY13498.1"/>
    <property type="molecule type" value="Genomic_DNA"/>
</dbReference>
<dbReference type="Gene3D" id="2.130.10.10">
    <property type="entry name" value="YVTN repeat-like/Quinoprotein amine dehydrogenase"/>
    <property type="match status" value="1"/>
</dbReference>
<organism evidence="2 3">
    <name type="scientific">Trichomonas vaginalis (strain ATCC PRA-98 / G3)</name>
    <dbReference type="NCBI Taxonomy" id="412133"/>
    <lineage>
        <taxon>Eukaryota</taxon>
        <taxon>Metamonada</taxon>
        <taxon>Parabasalia</taxon>
        <taxon>Trichomonadida</taxon>
        <taxon>Trichomonadidae</taxon>
        <taxon>Trichomonas</taxon>
    </lineage>
</organism>
<accession>A2E1D1</accession>
<dbReference type="PROSITE" id="PS50082">
    <property type="entry name" value="WD_REPEATS_2"/>
    <property type="match status" value="1"/>
</dbReference>
<evidence type="ECO:0000256" key="1">
    <source>
        <dbReference type="PROSITE-ProRule" id="PRU00221"/>
    </source>
</evidence>
<dbReference type="SUPFAM" id="SSF50978">
    <property type="entry name" value="WD40 repeat-like"/>
    <property type="match status" value="1"/>
</dbReference>